<evidence type="ECO:0000259" key="6">
    <source>
        <dbReference type="PROSITE" id="PS51044"/>
    </source>
</evidence>
<feature type="domain" description="SP-RING-type" evidence="6">
    <location>
        <begin position="1885"/>
        <end position="1978"/>
    </location>
</feature>
<accession>A0A2U3EN18</accession>
<name>A0A2U3EN18_PURLI</name>
<feature type="region of interest" description="Disordered" evidence="5">
    <location>
        <begin position="1055"/>
        <end position="1190"/>
    </location>
</feature>
<feature type="compositionally biased region" description="Polar residues" evidence="5">
    <location>
        <begin position="1251"/>
        <end position="1262"/>
    </location>
</feature>
<sequence length="2040" mass="222954">MRVVDGKKLGDWAAGLTDEARKWVKMVKREMVGTKTAAEALGALVAIDWSNLNVWMNLGTFHMTGGTRAARASPEDYSAHCSVPVGYSTLPGSLEVDTQVPEKLWAVRGNEGYRHWAGRLSWARVLLLALDDAQMQQARPLSFPPAASRQSSASGGPVCGVAGAMASLRVPVSPPTTSSPLHPLPTVSALESLPEELLDMIMNEFLDNVFGLGDEKRPVAKARRLASRAALRSLCMASRVLNKHARPWLYRHVVVADGRDMALLLGTLLDNPRLGLSVRGFACLADANAACTSGFPLRTNSAGGLDFRHYQPLAALADVIEAEYKRLHLEEERIPYLLLMDTLIALLWLMPAAERVCFPLPAERRLFHQSRAGAVLLSLFYSDRQVPLLQHVTDAQLWPHGRAPHDYLDLGQCGPVLGALPRLERLELTDDDGDFGEFPAAGSRVVYSGPIRHLILHQSSCTPCDVSDICVRLPELQTLSVTTDADAATFSLYPVWDANHGPGGLRTPSNCLNNGLPHLKDTLTNLHLQLDYNSPVAPLIGPAGKLTCLPALPALRVLSIGVLQLYTWEEMMTLDSHRSRLANVLPASLTRFRLHIDNSLQNSRQKSWYGVLVQILDGLVRDVKGGLPHLGTIVVQISCPFHELYYDEFAGLITAFSQEGWFPLYNASHAGPRRVLPWYLIRTWVKDGTLEDNRPPLPPQCNPARQTKNGGMARARFWNPSAATTGSARLAWHGAYVLYHPKSAHVGGNGGKYGKATRDEREQDETGAVWCLVPSAILPVKDGLNCNRTGGSLTPHEGGATASLQAGVRAPHHLLQGSPHRRLMRLRAFRALCEVPVLGAEMQKKSSNLPGCRQDAFSVLSFTSTARPVGCKPPRGPGRGLDAQQVAARQRGGLALLPGASVCPATCLAARIKQLPLPSIWGACVRLPYLQSPLATPAIATEPASPATPKTRAFHGLSIWWWFPLPEHCGLLFSVQQQPPSRLINTNPPFSIAITKKRPFVCATAFMPPPRNPHQRAEAAGKRNAPGTGRPSLNSISSTNETSYAFLGARRPSWMTSTDEAPIPASRRVNAHRPVSRPDHAPVDPVSAVPVDDQEPSCDINSAPSAHSPPTVGPQQQAMRPNVHQQQHLTGPLRAASCLPSPLPSGEPSPIASDGLIVPVERPKSRRSRPVHVSAEAPTPPATTPAEAPLPNSNLVQATELADPAGVADSGSCPSTLSAPVATEQARAYPREDRQVYEPARPATDAAYISTAPQTLQNSETASRPRKRSRNDQNPPNRPLGMAAGPQAFRHFANSINQWVQAVGGPQSMPSFERSRLDVLSRACAVGDMAFLLLHQVYSIWFIRRDIAHGLLSLDPDTIDASFRILPASLGRNEDLLPESRQWFTAFPLPGLGLPGRHYSPVMAQTVLGITNFIQHLASEWAPMLADVQQRGYPALVCEMGFKLRCYSPLLLRCIFCGLCRGMGILASPAVIELRKLFDLDFHNEYELRPSAEELPAIRQRVARQYYHLVQHIKTHPERFGLYPSDQSPQVPNPSVPQAAVQPQVCACASCLSLQRANQFSAQGGSQPPIYHETGVPVAAAPVYANPQHAPQSEVYSPTAFQPQQSVVVPSHGPIQAVNYAALSQSARQTPMGVAQQAHSGQLPMQHQQQTQPQPRTSLHTVVPLAAGQYPRSEYDAISLQNGLHLAHLRSPPRTPRASDRSQYFQYVSHFAVAPMEVLPRRGIRVLEFNLTGAEAALAVSAEKDLRPVYFSNGSTRYRLRACKFKRDAAGVDTSVWATRSTSWPATIFLEFNGEPVFPRRRPHAHTDQPIELTGMLRPGLNQVRVSLPSTVGKGLEEPFTFLMAVEVVTTSEYTTLLTQVIERQHFSIEDTKTELRRRLKGADSDDIIIQDKTLHIGIADPFSSSLFAIPVRGIDCKHLECFDLEIWLQTREGKPSKVAGEPSLVDGWKCPICSLDARPVSLRVDDYFANVRANIIASGVDATEAKSIIVDNNGDWTLVKESDDKRGNDLPGSRAQEMPHPERNRLKDLAAESPIILDD</sequence>
<proteinExistence type="predicted"/>
<dbReference type="GO" id="GO:0061665">
    <property type="term" value="F:SUMO ligase activity"/>
    <property type="evidence" value="ECO:0007669"/>
    <property type="project" value="TreeGrafter"/>
</dbReference>
<dbReference type="Proteomes" id="UP000245956">
    <property type="component" value="Unassembled WGS sequence"/>
</dbReference>
<evidence type="ECO:0000256" key="4">
    <source>
        <dbReference type="PROSITE-ProRule" id="PRU00452"/>
    </source>
</evidence>
<evidence type="ECO:0000256" key="2">
    <source>
        <dbReference type="ARBA" id="ARBA00022771"/>
    </source>
</evidence>
<gene>
    <name evidence="7" type="ORF">PCL_06557</name>
</gene>
<dbReference type="PROSITE" id="PS00436">
    <property type="entry name" value="PEROXIDASE_2"/>
    <property type="match status" value="1"/>
</dbReference>
<dbReference type="PANTHER" id="PTHR10782:SF4">
    <property type="entry name" value="TONALLI, ISOFORM E"/>
    <property type="match status" value="1"/>
</dbReference>
<reference evidence="7 8" key="1">
    <citation type="journal article" date="2016" name="Front. Microbiol.">
        <title>Genome and transcriptome sequences reveal the specific parasitism of the nematophagous Purpureocillium lilacinum 36-1.</title>
        <authorList>
            <person name="Xie J."/>
            <person name="Li S."/>
            <person name="Mo C."/>
            <person name="Xiao X."/>
            <person name="Peng D."/>
            <person name="Wang G."/>
            <person name="Xiao Y."/>
        </authorList>
    </citation>
    <scope>NUCLEOTIDE SEQUENCE [LARGE SCALE GENOMIC DNA]</scope>
    <source>
        <strain evidence="7 8">36-1</strain>
    </source>
</reference>
<evidence type="ECO:0000256" key="1">
    <source>
        <dbReference type="ARBA" id="ARBA00022723"/>
    </source>
</evidence>
<dbReference type="EMBL" id="LCWV01000002">
    <property type="protein sequence ID" value="PWI75899.1"/>
    <property type="molecule type" value="Genomic_DNA"/>
</dbReference>
<organism evidence="7 8">
    <name type="scientific">Purpureocillium lilacinum</name>
    <name type="common">Paecilomyces lilacinus</name>
    <dbReference type="NCBI Taxonomy" id="33203"/>
    <lineage>
        <taxon>Eukaryota</taxon>
        <taxon>Fungi</taxon>
        <taxon>Dikarya</taxon>
        <taxon>Ascomycota</taxon>
        <taxon>Pezizomycotina</taxon>
        <taxon>Sordariomycetes</taxon>
        <taxon>Hypocreomycetidae</taxon>
        <taxon>Hypocreales</taxon>
        <taxon>Ophiocordycipitaceae</taxon>
        <taxon>Purpureocillium</taxon>
    </lineage>
</organism>
<feature type="compositionally biased region" description="Basic and acidic residues" evidence="5">
    <location>
        <begin position="2018"/>
        <end position="2031"/>
    </location>
</feature>
<feature type="region of interest" description="Disordered" evidence="5">
    <location>
        <begin position="2001"/>
        <end position="2040"/>
    </location>
</feature>
<keyword evidence="3" id="KW-0862">Zinc</keyword>
<keyword evidence="2 4" id="KW-0863">Zinc-finger</keyword>
<feature type="region of interest" description="Disordered" evidence="5">
    <location>
        <begin position="1204"/>
        <end position="1284"/>
    </location>
</feature>
<evidence type="ECO:0000313" key="8">
    <source>
        <dbReference type="Proteomes" id="UP000245956"/>
    </source>
</evidence>
<dbReference type="Gene3D" id="3.30.40.10">
    <property type="entry name" value="Zinc/RING finger domain, C3HC4 (zinc finger)"/>
    <property type="match status" value="1"/>
</dbReference>
<evidence type="ECO:0000313" key="7">
    <source>
        <dbReference type="EMBL" id="PWI75899.1"/>
    </source>
</evidence>
<dbReference type="GO" id="GO:0004601">
    <property type="term" value="F:peroxidase activity"/>
    <property type="evidence" value="ECO:0007669"/>
    <property type="project" value="InterPro"/>
</dbReference>
<dbReference type="GO" id="GO:0000785">
    <property type="term" value="C:chromatin"/>
    <property type="evidence" value="ECO:0007669"/>
    <property type="project" value="TreeGrafter"/>
</dbReference>
<dbReference type="InterPro" id="IPR019794">
    <property type="entry name" value="Peroxidases_AS"/>
</dbReference>
<dbReference type="PANTHER" id="PTHR10782">
    <property type="entry name" value="ZINC FINGER MIZ DOMAIN-CONTAINING PROTEIN"/>
    <property type="match status" value="1"/>
</dbReference>
<keyword evidence="1" id="KW-0479">Metal-binding</keyword>
<dbReference type="GO" id="GO:0016925">
    <property type="term" value="P:protein sumoylation"/>
    <property type="evidence" value="ECO:0007669"/>
    <property type="project" value="TreeGrafter"/>
</dbReference>
<evidence type="ECO:0000256" key="3">
    <source>
        <dbReference type="ARBA" id="ARBA00022833"/>
    </source>
</evidence>
<dbReference type="InterPro" id="IPR004181">
    <property type="entry name" value="Znf_MIZ"/>
</dbReference>
<protein>
    <recommendedName>
        <fullName evidence="6">SP-RING-type domain-containing protein</fullName>
    </recommendedName>
</protein>
<dbReference type="Pfam" id="PF02891">
    <property type="entry name" value="zf-MIZ"/>
    <property type="match status" value="1"/>
</dbReference>
<evidence type="ECO:0000256" key="5">
    <source>
        <dbReference type="SAM" id="MobiDB-lite"/>
    </source>
</evidence>
<dbReference type="PROSITE" id="PS51044">
    <property type="entry name" value="ZF_SP_RING"/>
    <property type="match status" value="1"/>
</dbReference>
<dbReference type="GO" id="GO:0008270">
    <property type="term" value="F:zinc ion binding"/>
    <property type="evidence" value="ECO:0007669"/>
    <property type="project" value="UniProtKB-KW"/>
</dbReference>
<comment type="caution">
    <text evidence="7">The sequence shown here is derived from an EMBL/GenBank/DDBJ whole genome shotgun (WGS) entry which is preliminary data.</text>
</comment>
<feature type="compositionally biased region" description="Polar residues" evidence="5">
    <location>
        <begin position="1113"/>
        <end position="1129"/>
    </location>
</feature>
<dbReference type="InterPro" id="IPR013083">
    <property type="entry name" value="Znf_RING/FYVE/PHD"/>
</dbReference>
<feature type="region of interest" description="Disordered" evidence="5">
    <location>
        <begin position="1005"/>
        <end position="1039"/>
    </location>
</feature>